<sequence>MSACLNRVRALVADFARRRDGVVALLFALLLPVLLAFMLGLIDYTRASTTQLALQTNLDAAALYIARSTATTPADVQAMGERMMKANEANLKHGTATSYTFTMTQDQRVVATAAATVPVTIAGLLGTSQVPVAASAEVTRSSNNIEVGLALDITKSMEGQDLTDLKAAAKDLIDLVVKDQQTPYYSKVALVPYSMAVNVGTYANQIRGTPKKNCTTYGCERYTFDSTARDNKNKPVPVTLNVSTCVTERSGADAYTDTAPGTAPLGMNYPAPATEGNPCLSSTIVPLSSNRTTLKNTVGNFVAQGSTAGHIGLAWAWYMVSPNFASLWSGESKPAAYGTRELIKVVVMMTDGAFNTPYYNGVIASDAGSGSGSTKINHVAVNGSSFSQADKLCTSMKAAGVIVYTVGLGVGSDAQANAMLTKCATSSKHVYFPSSGSSLKDAFRAIGQDINSLRISK</sequence>
<dbReference type="OrthoDB" id="7522752at2"/>
<proteinExistence type="predicted"/>
<evidence type="ECO:0000256" key="1">
    <source>
        <dbReference type="SAM" id="Phobius"/>
    </source>
</evidence>
<keyword evidence="4" id="KW-1185">Reference proteome</keyword>
<evidence type="ECO:0000313" key="4">
    <source>
        <dbReference type="Proteomes" id="UP000255207"/>
    </source>
</evidence>
<keyword evidence="1" id="KW-0472">Membrane</keyword>
<comment type="caution">
    <text evidence="3">The sequence shown here is derived from an EMBL/GenBank/DDBJ whole genome shotgun (WGS) entry which is preliminary data.</text>
</comment>
<dbReference type="Proteomes" id="UP000255207">
    <property type="component" value="Unassembled WGS sequence"/>
</dbReference>
<dbReference type="Pfam" id="PF13400">
    <property type="entry name" value="Tad"/>
    <property type="match status" value="1"/>
</dbReference>
<reference evidence="4" key="1">
    <citation type="submission" date="2018-07" db="EMBL/GenBank/DDBJ databases">
        <authorList>
            <person name="Safronova V.I."/>
            <person name="Chirak E.R."/>
            <person name="Sazanova A.L."/>
        </authorList>
    </citation>
    <scope>NUCLEOTIDE SEQUENCE [LARGE SCALE GENOMIC DNA]</scope>
    <source>
        <strain evidence="4">RCAM04685</strain>
    </source>
</reference>
<dbReference type="PROSITE" id="PS50234">
    <property type="entry name" value="VWFA"/>
    <property type="match status" value="1"/>
</dbReference>
<feature type="domain" description="VWFA" evidence="2">
    <location>
        <begin position="146"/>
        <end position="446"/>
    </location>
</feature>
<organism evidence="3 4">
    <name type="scientific">Bosea caraganae</name>
    <dbReference type="NCBI Taxonomy" id="2763117"/>
    <lineage>
        <taxon>Bacteria</taxon>
        <taxon>Pseudomonadati</taxon>
        <taxon>Pseudomonadota</taxon>
        <taxon>Alphaproteobacteria</taxon>
        <taxon>Hyphomicrobiales</taxon>
        <taxon>Boseaceae</taxon>
        <taxon>Bosea</taxon>
    </lineage>
</organism>
<keyword evidence="1" id="KW-1133">Transmembrane helix</keyword>
<dbReference type="Gene3D" id="3.40.50.410">
    <property type="entry name" value="von Willebrand factor, type A domain"/>
    <property type="match status" value="1"/>
</dbReference>
<keyword evidence="1" id="KW-0812">Transmembrane</keyword>
<gene>
    <name evidence="3" type="ORF">DWE98_22290</name>
</gene>
<name>A0A370L0X2_9HYPH</name>
<dbReference type="InterPro" id="IPR036465">
    <property type="entry name" value="vWFA_dom_sf"/>
</dbReference>
<dbReference type="AlphaFoldDB" id="A0A370L0X2"/>
<dbReference type="SUPFAM" id="SSF53300">
    <property type="entry name" value="vWA-like"/>
    <property type="match status" value="1"/>
</dbReference>
<protein>
    <recommendedName>
        <fullName evidence="2">VWFA domain-containing protein</fullName>
    </recommendedName>
</protein>
<dbReference type="InterPro" id="IPR028087">
    <property type="entry name" value="Tad_N"/>
</dbReference>
<feature type="transmembrane region" description="Helical" evidence="1">
    <location>
        <begin position="21"/>
        <end position="42"/>
    </location>
</feature>
<evidence type="ECO:0000259" key="2">
    <source>
        <dbReference type="PROSITE" id="PS50234"/>
    </source>
</evidence>
<accession>A0A370L0X2</accession>
<dbReference type="EMBL" id="QQTP01000014">
    <property type="protein sequence ID" value="RDJ21057.1"/>
    <property type="molecule type" value="Genomic_DNA"/>
</dbReference>
<evidence type="ECO:0000313" key="3">
    <source>
        <dbReference type="EMBL" id="RDJ21057.1"/>
    </source>
</evidence>
<dbReference type="RefSeq" id="WP_114831511.1">
    <property type="nucleotide sequence ID" value="NZ_QQTO01000016.1"/>
</dbReference>
<dbReference type="InterPro" id="IPR002035">
    <property type="entry name" value="VWF_A"/>
</dbReference>